<proteinExistence type="predicted"/>
<evidence type="ECO:0000259" key="2">
    <source>
        <dbReference type="Pfam" id="PF24928"/>
    </source>
</evidence>
<keyword evidence="4" id="KW-1185">Reference proteome</keyword>
<evidence type="ECO:0000313" key="3">
    <source>
        <dbReference type="EMBL" id="CAK9222502.1"/>
    </source>
</evidence>
<feature type="region of interest" description="Disordered" evidence="1">
    <location>
        <begin position="204"/>
        <end position="252"/>
    </location>
</feature>
<feature type="compositionally biased region" description="Basic and acidic residues" evidence="1">
    <location>
        <begin position="224"/>
        <end position="250"/>
    </location>
</feature>
<evidence type="ECO:0000313" key="4">
    <source>
        <dbReference type="Proteomes" id="UP001497512"/>
    </source>
</evidence>
<dbReference type="EMBL" id="OZ019896">
    <property type="protein sequence ID" value="CAK9222502.1"/>
    <property type="molecule type" value="Genomic_DNA"/>
</dbReference>
<organism evidence="3 4">
    <name type="scientific">Sphagnum troendelagicum</name>
    <dbReference type="NCBI Taxonomy" id="128251"/>
    <lineage>
        <taxon>Eukaryota</taxon>
        <taxon>Viridiplantae</taxon>
        <taxon>Streptophyta</taxon>
        <taxon>Embryophyta</taxon>
        <taxon>Bryophyta</taxon>
        <taxon>Sphagnophytina</taxon>
        <taxon>Sphagnopsida</taxon>
        <taxon>Sphagnales</taxon>
        <taxon>Sphagnaceae</taxon>
        <taxon>Sphagnum</taxon>
    </lineage>
</organism>
<feature type="domain" description="DUF7748" evidence="2">
    <location>
        <begin position="4"/>
        <end position="92"/>
    </location>
</feature>
<sequence length="267" mass="30016">MPSTLFCNETNREIKLLKKIGSAFHPIKTLQPHTAYTLNIHTHDTFQEFLVYQDIKDQANTVGVDSDKCRNLKRVIIRGKPGEVVLHTTKRELQDLTTKLVNKTGLVVNLMEKCGDDDPYQLKELTHSMVYCATFNDAEPIKDFCVSFKNGGEKTWVSRKECIDYKLIQFLPPKDMGGPILKEVTSRHQESACKIPLSNELSHAQEASSSSTSIDNTTLPSEPSNRKEPSLSSTVRDDTNPPNKEIDGNKKGGAITWIKKKLGWKIS</sequence>
<name>A0ABP0UI05_9BRYO</name>
<evidence type="ECO:0000256" key="1">
    <source>
        <dbReference type="SAM" id="MobiDB-lite"/>
    </source>
</evidence>
<protein>
    <recommendedName>
        <fullName evidence="2">DUF7748 domain-containing protein</fullName>
    </recommendedName>
</protein>
<gene>
    <name evidence="3" type="ORF">CSSPTR1EN2_LOCUS16121</name>
</gene>
<dbReference type="InterPro" id="IPR056650">
    <property type="entry name" value="DUF7748"/>
</dbReference>
<dbReference type="Proteomes" id="UP001497512">
    <property type="component" value="Chromosome 4"/>
</dbReference>
<dbReference type="Pfam" id="PF24928">
    <property type="entry name" value="DUF7748"/>
    <property type="match status" value="1"/>
</dbReference>
<reference evidence="3" key="1">
    <citation type="submission" date="2024-02" db="EMBL/GenBank/DDBJ databases">
        <authorList>
            <consortium name="ELIXIR-Norway"/>
            <consortium name="Elixir Norway"/>
        </authorList>
    </citation>
    <scope>NUCLEOTIDE SEQUENCE</scope>
</reference>
<feature type="compositionally biased region" description="Polar residues" evidence="1">
    <location>
        <begin position="214"/>
        <end position="223"/>
    </location>
</feature>
<accession>A0ABP0UI05</accession>